<keyword evidence="7" id="KW-1185">Reference proteome</keyword>
<dbReference type="InterPro" id="IPR029026">
    <property type="entry name" value="tRNA_m1G_MTases_N"/>
</dbReference>
<evidence type="ECO:0000256" key="1">
    <source>
        <dbReference type="ARBA" id="ARBA00007228"/>
    </source>
</evidence>
<gene>
    <name evidence="6" type="ORF">NMK71_10135</name>
</gene>
<dbReference type="PANTHER" id="PTHR43191:SF2">
    <property type="entry name" value="RRNA METHYLTRANSFERASE 3, MITOCHONDRIAL"/>
    <property type="match status" value="1"/>
</dbReference>
<dbReference type="InterPro" id="IPR053888">
    <property type="entry name" value="MRM3-like_sub_bind"/>
</dbReference>
<dbReference type="Pfam" id="PF00588">
    <property type="entry name" value="SpoU_methylase"/>
    <property type="match status" value="1"/>
</dbReference>
<comment type="similarity">
    <text evidence="1">Belongs to the class IV-like SAM-binding methyltransferase superfamily. RNA methyltransferase TrmH family.</text>
</comment>
<proteinExistence type="inferred from homology"/>
<keyword evidence="3" id="KW-0808">Transferase</keyword>
<dbReference type="GO" id="GO:0003723">
    <property type="term" value="F:RNA binding"/>
    <property type="evidence" value="ECO:0007669"/>
    <property type="project" value="InterPro"/>
</dbReference>
<feature type="domain" description="MRM3-like substrate binding" evidence="5">
    <location>
        <begin position="2"/>
        <end position="69"/>
    </location>
</feature>
<evidence type="ECO:0000313" key="7">
    <source>
        <dbReference type="Proteomes" id="UP001152599"/>
    </source>
</evidence>
<dbReference type="EMBL" id="JANCMU010000006">
    <property type="protein sequence ID" value="MDG4946777.1"/>
    <property type="molecule type" value="Genomic_DNA"/>
</dbReference>
<dbReference type="GO" id="GO:0008173">
    <property type="term" value="F:RNA methyltransferase activity"/>
    <property type="evidence" value="ECO:0007669"/>
    <property type="project" value="InterPro"/>
</dbReference>
<dbReference type="InterPro" id="IPR029064">
    <property type="entry name" value="Ribosomal_eL30-like_sf"/>
</dbReference>
<name>A0A9X4MZW4_9FLAO</name>
<evidence type="ECO:0000259" key="4">
    <source>
        <dbReference type="Pfam" id="PF00588"/>
    </source>
</evidence>
<reference evidence="6" key="1">
    <citation type="submission" date="2022-07" db="EMBL/GenBank/DDBJ databases">
        <title>Description and genome-wide analysis of Profundicola chukchiensis gen. nov., sp. nov., marine bacteria isolated from bottom sediments of the Chukchi Sea.</title>
        <authorList>
            <person name="Romanenko L."/>
            <person name="Otstavnykh N."/>
            <person name="Kurilenko V."/>
            <person name="Eremeev V."/>
            <person name="Velansky P."/>
            <person name="Mikhailov V."/>
            <person name="Isaeva M."/>
        </authorList>
    </citation>
    <scope>NUCLEOTIDE SEQUENCE</scope>
    <source>
        <strain evidence="6">KMM 9713</strain>
    </source>
</reference>
<organism evidence="6 7">
    <name type="scientific">Profundicola chukchiensis</name>
    <dbReference type="NCBI Taxonomy" id="2961959"/>
    <lineage>
        <taxon>Bacteria</taxon>
        <taxon>Pseudomonadati</taxon>
        <taxon>Bacteroidota</taxon>
        <taxon>Flavobacteriia</taxon>
        <taxon>Flavobacteriales</taxon>
        <taxon>Weeksellaceae</taxon>
        <taxon>Profundicola</taxon>
    </lineage>
</organism>
<feature type="domain" description="tRNA/rRNA methyltransferase SpoU type" evidence="4">
    <location>
        <begin position="86"/>
        <end position="220"/>
    </location>
</feature>
<sequence>MQQKKYRKELGLFVVEGRKSTDEFLASDFKLIHLFVSTDYKEMYPQADIASSAEFKQMSNLRTPPEILAVFEQKSYDLPTEINKSYFALDNVKDPGNLGTIIRIADWFGMEYVFCNLDTVEVYNPKVVQACMGSLGRIQVHYVDFETYFKELDCEIYGTFMEGDSIYSTKLTKPGLIVMGNESNGISAQIEELCTQKISIPQETNRPTESLNVAVASAMISSEIFRQKLTS</sequence>
<evidence type="ECO:0000313" key="6">
    <source>
        <dbReference type="EMBL" id="MDG4946777.1"/>
    </source>
</evidence>
<evidence type="ECO:0000259" key="5">
    <source>
        <dbReference type="Pfam" id="PF22435"/>
    </source>
</evidence>
<dbReference type="Pfam" id="PF22435">
    <property type="entry name" value="MRM3-like_sub_bind"/>
    <property type="match status" value="1"/>
</dbReference>
<dbReference type="AlphaFoldDB" id="A0A9X4MZW4"/>
<dbReference type="Proteomes" id="UP001152599">
    <property type="component" value="Unassembled WGS sequence"/>
</dbReference>
<dbReference type="PANTHER" id="PTHR43191">
    <property type="entry name" value="RRNA METHYLTRANSFERASE 3"/>
    <property type="match status" value="1"/>
</dbReference>
<dbReference type="CDD" id="cd18109">
    <property type="entry name" value="SpoU-like_RNA-MTase"/>
    <property type="match status" value="1"/>
</dbReference>
<dbReference type="GO" id="GO:0032259">
    <property type="term" value="P:methylation"/>
    <property type="evidence" value="ECO:0007669"/>
    <property type="project" value="UniProtKB-KW"/>
</dbReference>
<dbReference type="InterPro" id="IPR051259">
    <property type="entry name" value="rRNA_Methyltransferase"/>
</dbReference>
<dbReference type="InterPro" id="IPR029028">
    <property type="entry name" value="Alpha/beta_knot_MTases"/>
</dbReference>
<dbReference type="Gene3D" id="3.30.1330.30">
    <property type="match status" value="1"/>
</dbReference>
<dbReference type="SUPFAM" id="SSF55315">
    <property type="entry name" value="L30e-like"/>
    <property type="match status" value="1"/>
</dbReference>
<keyword evidence="2 6" id="KW-0489">Methyltransferase</keyword>
<dbReference type="Gene3D" id="3.40.1280.10">
    <property type="match status" value="1"/>
</dbReference>
<evidence type="ECO:0000256" key="3">
    <source>
        <dbReference type="ARBA" id="ARBA00022679"/>
    </source>
</evidence>
<evidence type="ECO:0000256" key="2">
    <source>
        <dbReference type="ARBA" id="ARBA00022603"/>
    </source>
</evidence>
<dbReference type="InterPro" id="IPR001537">
    <property type="entry name" value="SpoU_MeTrfase"/>
</dbReference>
<accession>A0A9X4MZW4</accession>
<dbReference type="SUPFAM" id="SSF75217">
    <property type="entry name" value="alpha/beta knot"/>
    <property type="match status" value="1"/>
</dbReference>
<comment type="caution">
    <text evidence="6">The sequence shown here is derived from an EMBL/GenBank/DDBJ whole genome shotgun (WGS) entry which is preliminary data.</text>
</comment>
<dbReference type="GO" id="GO:0006396">
    <property type="term" value="P:RNA processing"/>
    <property type="evidence" value="ECO:0007669"/>
    <property type="project" value="InterPro"/>
</dbReference>
<protein>
    <submittedName>
        <fullName evidence="6">RNA methyltransferase</fullName>
    </submittedName>
</protein>